<evidence type="ECO:0000313" key="13">
    <source>
        <dbReference type="EMBL" id="MBB5211905.1"/>
    </source>
</evidence>
<dbReference type="Proteomes" id="UP000464675">
    <property type="component" value="Chromosome"/>
</dbReference>
<keyword evidence="5 11" id="KW-0812">Transmembrane</keyword>
<organism evidence="13 16">
    <name type="scientific">Microbulbifer hydrolyticus</name>
    <dbReference type="NCBI Taxonomy" id="48074"/>
    <lineage>
        <taxon>Bacteria</taxon>
        <taxon>Pseudomonadati</taxon>
        <taxon>Pseudomonadota</taxon>
        <taxon>Gammaproteobacteria</taxon>
        <taxon>Cellvibrionales</taxon>
        <taxon>Microbulbiferaceae</taxon>
        <taxon>Microbulbifer</taxon>
    </lineage>
</organism>
<dbReference type="AlphaFoldDB" id="A0A6P1TI62"/>
<evidence type="ECO:0000313" key="16">
    <source>
        <dbReference type="Proteomes" id="UP000563601"/>
    </source>
</evidence>
<evidence type="ECO:0000256" key="11">
    <source>
        <dbReference type="HAMAP-Rule" id="MF_00766"/>
    </source>
</evidence>
<feature type="domain" description="Glycosyl transferase family 51" evidence="12">
    <location>
        <begin position="53"/>
        <end position="216"/>
    </location>
</feature>
<dbReference type="SUPFAM" id="SSF53955">
    <property type="entry name" value="Lysozyme-like"/>
    <property type="match status" value="1"/>
</dbReference>
<evidence type="ECO:0000256" key="10">
    <source>
        <dbReference type="ARBA" id="ARBA00023316"/>
    </source>
</evidence>
<comment type="subcellular location">
    <subcellularLocation>
        <location evidence="11">Cell inner membrane</location>
        <topology evidence="11">Single-pass membrane protein</topology>
    </subcellularLocation>
</comment>
<feature type="transmembrane region" description="Helical" evidence="11">
    <location>
        <begin position="12"/>
        <end position="36"/>
    </location>
</feature>
<dbReference type="InterPro" id="IPR023346">
    <property type="entry name" value="Lysozyme-like_dom_sf"/>
</dbReference>
<keyword evidence="8 11" id="KW-1133">Transmembrane helix</keyword>
<dbReference type="GO" id="GO:0008360">
    <property type="term" value="P:regulation of cell shape"/>
    <property type="evidence" value="ECO:0007669"/>
    <property type="project" value="UniProtKB-KW"/>
</dbReference>
<dbReference type="PANTHER" id="PTHR30400:SF0">
    <property type="entry name" value="BIOSYNTHETIC PEPTIDOGLYCAN TRANSGLYCOSYLASE"/>
    <property type="match status" value="1"/>
</dbReference>
<name>A0A6P1TI62_9GAMM</name>
<dbReference type="NCBIfam" id="TIGR02070">
    <property type="entry name" value="mono_pep_trsgly"/>
    <property type="match status" value="1"/>
</dbReference>
<dbReference type="GO" id="GO:0005886">
    <property type="term" value="C:plasma membrane"/>
    <property type="evidence" value="ECO:0007669"/>
    <property type="project" value="UniProtKB-SubCell"/>
</dbReference>
<dbReference type="EMBL" id="CP047491">
    <property type="protein sequence ID" value="QHQ40512.1"/>
    <property type="molecule type" value="Genomic_DNA"/>
</dbReference>
<dbReference type="Proteomes" id="UP000563601">
    <property type="component" value="Unassembled WGS sequence"/>
</dbReference>
<dbReference type="Pfam" id="PF00912">
    <property type="entry name" value="Transgly"/>
    <property type="match status" value="1"/>
</dbReference>
<reference evidence="13 16" key="2">
    <citation type="submission" date="2020-08" db="EMBL/GenBank/DDBJ databases">
        <title>Genomic Encyclopedia of Type Strains, Phase IV (KMG-IV): sequencing the most valuable type-strain genomes for metagenomic binning, comparative biology and taxonomic classification.</title>
        <authorList>
            <person name="Goeker M."/>
        </authorList>
    </citation>
    <scope>NUCLEOTIDE SEQUENCE [LARGE SCALE GENOMIC DNA]</scope>
    <source>
        <strain evidence="13 16">DSM 11525</strain>
    </source>
</reference>
<evidence type="ECO:0000256" key="6">
    <source>
        <dbReference type="ARBA" id="ARBA00022960"/>
    </source>
</evidence>
<reference evidence="14 15" key="1">
    <citation type="submission" date="2020-01" db="EMBL/GenBank/DDBJ databases">
        <title>The possibility of degradation of plastic by Microbulbifer hydrolyticus IRE-31.</title>
        <authorList>
            <person name="Liu L."/>
        </authorList>
    </citation>
    <scope>NUCLEOTIDE SEQUENCE [LARGE SCALE GENOMIC DNA]</scope>
    <source>
        <strain evidence="14 15">IRE-31</strain>
    </source>
</reference>
<dbReference type="GO" id="GO:0016763">
    <property type="term" value="F:pentosyltransferase activity"/>
    <property type="evidence" value="ECO:0007669"/>
    <property type="project" value="InterPro"/>
</dbReference>
<evidence type="ECO:0000313" key="14">
    <source>
        <dbReference type="EMBL" id="QHQ40512.1"/>
    </source>
</evidence>
<keyword evidence="1 11" id="KW-1003">Cell membrane</keyword>
<dbReference type="EMBL" id="JACHHR010000002">
    <property type="protein sequence ID" value="MBB5211905.1"/>
    <property type="molecule type" value="Genomic_DNA"/>
</dbReference>
<keyword evidence="7 11" id="KW-0573">Peptidoglycan synthesis</keyword>
<gene>
    <name evidence="11 14" type="primary">mtgA</name>
    <name evidence="14" type="ORF">GTQ55_17040</name>
    <name evidence="13" type="ORF">HNQ53_002123</name>
</gene>
<dbReference type="GO" id="GO:0009274">
    <property type="term" value="C:peptidoglycan-based cell wall"/>
    <property type="evidence" value="ECO:0007669"/>
    <property type="project" value="InterPro"/>
</dbReference>
<evidence type="ECO:0000256" key="3">
    <source>
        <dbReference type="ARBA" id="ARBA00022676"/>
    </source>
</evidence>
<evidence type="ECO:0000313" key="15">
    <source>
        <dbReference type="Proteomes" id="UP000464675"/>
    </source>
</evidence>
<dbReference type="GO" id="GO:0009252">
    <property type="term" value="P:peptidoglycan biosynthetic process"/>
    <property type="evidence" value="ECO:0007669"/>
    <property type="project" value="UniProtKB-UniRule"/>
</dbReference>
<comment type="similarity">
    <text evidence="11">Belongs to the glycosyltransferase 51 family.</text>
</comment>
<evidence type="ECO:0000256" key="7">
    <source>
        <dbReference type="ARBA" id="ARBA00022984"/>
    </source>
</evidence>
<evidence type="ECO:0000256" key="5">
    <source>
        <dbReference type="ARBA" id="ARBA00022692"/>
    </source>
</evidence>
<protein>
    <recommendedName>
        <fullName evidence="11">Biosynthetic peptidoglycan transglycosylase</fullName>
        <ecNumber evidence="11">2.4.99.28</ecNumber>
    </recommendedName>
    <alternativeName>
        <fullName evidence="11">Glycan polymerase</fullName>
    </alternativeName>
    <alternativeName>
        <fullName evidence="11">Peptidoglycan glycosyltransferase MtgA</fullName>
        <shortName evidence="11">PGT</shortName>
    </alternativeName>
</protein>
<dbReference type="InterPro" id="IPR001264">
    <property type="entry name" value="Glyco_trans_51"/>
</dbReference>
<dbReference type="GO" id="GO:0071555">
    <property type="term" value="P:cell wall organization"/>
    <property type="evidence" value="ECO:0007669"/>
    <property type="project" value="UniProtKB-KW"/>
</dbReference>
<evidence type="ECO:0000256" key="1">
    <source>
        <dbReference type="ARBA" id="ARBA00022475"/>
    </source>
</evidence>
<comment type="function">
    <text evidence="11">Peptidoglycan polymerase that catalyzes glycan chain elongation from lipid-linked precursors.</text>
</comment>
<keyword evidence="6 11" id="KW-0133">Cell shape</keyword>
<sequence length="229" mass="26195">MARPKYIFQRTVKLALWLGTAFAVTSTLLVLTLRWVNPPSSMVIQHWQIEHGRNAQQVWQPLENISPNLQMAVIAAEDQKFPQHFGFDFGSLQKAFSENRKRTRGASTITQQTAKNLFLWNGRSYVRKGLEAWFTLLMELLWPKQRILEVYLNIAEFDEGVYGAEAAARHHFGNSARHLSRWQSGLLAAVLPSPRRMSASYPSEYVQGRAHTINRQARQLGGARYVDSL</sequence>
<dbReference type="InterPro" id="IPR036950">
    <property type="entry name" value="PBP_transglycosylase"/>
</dbReference>
<dbReference type="Gene3D" id="1.10.3810.10">
    <property type="entry name" value="Biosynthetic peptidoglycan transglycosylase-like"/>
    <property type="match status" value="1"/>
</dbReference>
<comment type="pathway">
    <text evidence="11">Cell wall biogenesis; peptidoglycan biosynthesis.</text>
</comment>
<evidence type="ECO:0000259" key="12">
    <source>
        <dbReference type="Pfam" id="PF00912"/>
    </source>
</evidence>
<keyword evidence="10 11" id="KW-0961">Cell wall biogenesis/degradation</keyword>
<keyword evidence="2 11" id="KW-0997">Cell inner membrane</keyword>
<accession>A0A6P1TI62</accession>
<dbReference type="HAMAP" id="MF_00766">
    <property type="entry name" value="PGT_MtgA"/>
    <property type="match status" value="1"/>
</dbReference>
<dbReference type="PANTHER" id="PTHR30400">
    <property type="entry name" value="MONOFUNCTIONAL BIOSYNTHETIC PEPTIDOGLYCAN TRANSGLYCOSYLASE"/>
    <property type="match status" value="1"/>
</dbReference>
<keyword evidence="9 11" id="KW-0472">Membrane</keyword>
<keyword evidence="15" id="KW-1185">Reference proteome</keyword>
<comment type="catalytic activity">
    <reaction evidence="11">
        <text>[GlcNAc-(1-&gt;4)-Mur2Ac(oyl-L-Ala-gamma-D-Glu-L-Lys-D-Ala-D-Ala)](n)-di-trans,octa-cis-undecaprenyl diphosphate + beta-D-GlcNAc-(1-&gt;4)-Mur2Ac(oyl-L-Ala-gamma-D-Glu-L-Lys-D-Ala-D-Ala)-di-trans,octa-cis-undecaprenyl diphosphate = [GlcNAc-(1-&gt;4)-Mur2Ac(oyl-L-Ala-gamma-D-Glu-L-Lys-D-Ala-D-Ala)](n+1)-di-trans,octa-cis-undecaprenyl diphosphate + di-trans,octa-cis-undecaprenyl diphosphate + H(+)</text>
        <dbReference type="Rhea" id="RHEA:23708"/>
        <dbReference type="Rhea" id="RHEA-COMP:9602"/>
        <dbReference type="Rhea" id="RHEA-COMP:9603"/>
        <dbReference type="ChEBI" id="CHEBI:15378"/>
        <dbReference type="ChEBI" id="CHEBI:58405"/>
        <dbReference type="ChEBI" id="CHEBI:60033"/>
        <dbReference type="ChEBI" id="CHEBI:78435"/>
        <dbReference type="EC" id="2.4.99.28"/>
    </reaction>
</comment>
<dbReference type="InterPro" id="IPR011812">
    <property type="entry name" value="Pep_trsgly"/>
</dbReference>
<dbReference type="EC" id="2.4.99.28" evidence="11"/>
<dbReference type="RefSeq" id="WP_161859803.1">
    <property type="nucleotide sequence ID" value="NZ_CP047491.1"/>
</dbReference>
<keyword evidence="4 11" id="KW-0808">Transferase</keyword>
<proteinExistence type="inferred from homology"/>
<dbReference type="GO" id="GO:0008955">
    <property type="term" value="F:peptidoglycan glycosyltransferase activity"/>
    <property type="evidence" value="ECO:0007669"/>
    <property type="project" value="UniProtKB-UniRule"/>
</dbReference>
<evidence type="ECO:0000256" key="8">
    <source>
        <dbReference type="ARBA" id="ARBA00022989"/>
    </source>
</evidence>
<dbReference type="OrthoDB" id="9766909at2"/>
<evidence type="ECO:0000256" key="4">
    <source>
        <dbReference type="ARBA" id="ARBA00022679"/>
    </source>
</evidence>
<evidence type="ECO:0000256" key="9">
    <source>
        <dbReference type="ARBA" id="ARBA00023136"/>
    </source>
</evidence>
<keyword evidence="3 11" id="KW-0328">Glycosyltransferase</keyword>
<evidence type="ECO:0000256" key="2">
    <source>
        <dbReference type="ARBA" id="ARBA00022519"/>
    </source>
</evidence>